<dbReference type="PROSITE" id="PS51645">
    <property type="entry name" value="PHR_CRY_ALPHA_BETA"/>
    <property type="match status" value="1"/>
</dbReference>
<proteinExistence type="predicted"/>
<dbReference type="Gene3D" id="1.10.10.1710">
    <property type="entry name" value="Deoxyribodipyrimidine photolyase-related"/>
    <property type="match status" value="1"/>
</dbReference>
<sequence>MKKQVVSVWIPGDQLLLDHPALREAEKDYPREDIYVVLIESSERIRQLPYQRKKIVLLLSAMRHYAERLRASGYQVELLRSDSFVSGLLDHVRRQQSARLLTMAASEYDTRQLQQKRLSAELGIPVAVLPNSQFLIEFYNPIPHPQPGKHYVMEHFYRAMRRHYGILLDDNGEPTGGQWNYDKLNREAMPAHLPVPAIPTFQPDAITRDVIGLVESMDHSVGSARDFDLAVTHEQAQHLLKTFIAERLTEFGPYEDAMSLQSSSLYHSQLSPYINIGLLDPLDAVQAAEVAYYQHRAPIQSVEGFVRQILGWREFMYWQYWQQMPGLRHANSWHGHRNMPQMFWDGLTDMKCVQHIARRVLDTGYSNHIERLMVICNFCLLAGIDPYEVSNWFLSCYVDAYDWVVLPNVVGMGMNSDEGYTATKPYIASANYINKMSDYCKGCCYSYKQRSGPNACPLNVLYWNFLIEHEQPLRSNPRMGPSVLSLRHLDLQERKEITENARQFLFHLAYYPATDSVPSL</sequence>
<dbReference type="RefSeq" id="WP_338250075.1">
    <property type="nucleotide sequence ID" value="NZ_BSRI01000001.1"/>
</dbReference>
<dbReference type="InterPro" id="IPR007357">
    <property type="entry name" value="PhrB-like"/>
</dbReference>
<dbReference type="InterPro" id="IPR036155">
    <property type="entry name" value="Crypto/Photolyase_N_sf"/>
</dbReference>
<dbReference type="SUPFAM" id="SSF52425">
    <property type="entry name" value="Cryptochrome/photolyase, N-terminal domain"/>
    <property type="match status" value="1"/>
</dbReference>
<comment type="caution">
    <text evidence="2">The sequence shown here is derived from an EMBL/GenBank/DDBJ whole genome shotgun (WGS) entry which is preliminary data.</text>
</comment>
<evidence type="ECO:0000259" key="1">
    <source>
        <dbReference type="PROSITE" id="PS51645"/>
    </source>
</evidence>
<dbReference type="PANTHER" id="PTHR38657">
    <property type="entry name" value="SLR1343 PROTEIN"/>
    <property type="match status" value="1"/>
</dbReference>
<dbReference type="InterPro" id="IPR006050">
    <property type="entry name" value="DNA_photolyase_N"/>
</dbReference>
<keyword evidence="3" id="KW-1185">Reference proteome</keyword>
<dbReference type="PANTHER" id="PTHR38657:SF1">
    <property type="entry name" value="SLR1343 PROTEIN"/>
    <property type="match status" value="1"/>
</dbReference>
<dbReference type="InterPro" id="IPR014729">
    <property type="entry name" value="Rossmann-like_a/b/a_fold"/>
</dbReference>
<dbReference type="Gene3D" id="3.40.50.620">
    <property type="entry name" value="HUPs"/>
    <property type="match status" value="1"/>
</dbReference>
<dbReference type="Gene3D" id="1.10.579.10">
    <property type="entry name" value="DNA Cyclobutane Dipyrimidine Photolyase, subunit A, domain 3"/>
    <property type="match status" value="1"/>
</dbReference>
<dbReference type="EMBL" id="BSRI01000001">
    <property type="protein sequence ID" value="GLV55591.1"/>
    <property type="molecule type" value="Genomic_DNA"/>
</dbReference>
<evidence type="ECO:0000313" key="3">
    <source>
        <dbReference type="Proteomes" id="UP001344906"/>
    </source>
</evidence>
<dbReference type="Pfam" id="PF04244">
    <property type="entry name" value="DPRP"/>
    <property type="match status" value="1"/>
</dbReference>
<protein>
    <submittedName>
        <fullName evidence="2">Cryptochrome/photolyase family protein</fullName>
    </submittedName>
</protein>
<reference evidence="2 3" key="1">
    <citation type="submission" date="2023-02" db="EMBL/GenBank/DDBJ databases">
        <title>Dictyobacter halimunensis sp. nov., a new member of the class Ktedonobacteria from forest soil in a geothermal area.</title>
        <authorList>
            <person name="Rachmania M.K."/>
            <person name="Ningsih F."/>
            <person name="Sakai Y."/>
            <person name="Yabe S."/>
            <person name="Yokota A."/>
            <person name="Sjamsuridzal W."/>
        </authorList>
    </citation>
    <scope>NUCLEOTIDE SEQUENCE [LARGE SCALE GENOMIC DNA]</scope>
    <source>
        <strain evidence="2 3">S3.2.2.5</strain>
    </source>
</reference>
<dbReference type="SUPFAM" id="SSF48173">
    <property type="entry name" value="Cryptochrome/photolyase FAD-binding domain"/>
    <property type="match status" value="1"/>
</dbReference>
<organism evidence="2 3">
    <name type="scientific">Dictyobacter halimunensis</name>
    <dbReference type="NCBI Taxonomy" id="3026934"/>
    <lineage>
        <taxon>Bacteria</taxon>
        <taxon>Bacillati</taxon>
        <taxon>Chloroflexota</taxon>
        <taxon>Ktedonobacteria</taxon>
        <taxon>Ktedonobacterales</taxon>
        <taxon>Dictyobacteraceae</taxon>
        <taxon>Dictyobacter</taxon>
    </lineage>
</organism>
<dbReference type="Proteomes" id="UP001344906">
    <property type="component" value="Unassembled WGS sequence"/>
</dbReference>
<accession>A0ABQ6FMW2</accession>
<dbReference type="InterPro" id="IPR052551">
    <property type="entry name" value="UV-DNA_repair_photolyase"/>
</dbReference>
<dbReference type="Gene3D" id="1.25.40.80">
    <property type="match status" value="1"/>
</dbReference>
<name>A0ABQ6FMW2_9CHLR</name>
<evidence type="ECO:0000313" key="2">
    <source>
        <dbReference type="EMBL" id="GLV55591.1"/>
    </source>
</evidence>
<feature type="domain" description="Photolyase/cryptochrome alpha/beta" evidence="1">
    <location>
        <begin position="4"/>
        <end position="134"/>
    </location>
</feature>
<dbReference type="InterPro" id="IPR036134">
    <property type="entry name" value="Crypto/Photolyase_FAD-like_sf"/>
</dbReference>
<gene>
    <name evidence="2" type="ORF">KDH_24350</name>
</gene>